<proteinExistence type="predicted"/>
<accession>A0A699JTM1</accession>
<name>A0A699JTM1_TANCI</name>
<dbReference type="InterPro" id="IPR025312">
    <property type="entry name" value="DUF4216"/>
</dbReference>
<sequence length="508" mass="58528">MLKFFQNVFPIRKGYKLSPSYYAIKKTFKTIGLGYESIHACEHDCCLFRGDDNKDLDLCLVCHTSRWKDSNTPRKRVPKKVLRYFSITPRLQRLYKSSHTANKMIWHATGKCTEPGKMQHPVDGRAWKNFDTKYLDFAKELSNVRLGLAAYGFNPFGNLSQAYSMRPMILTTYNLPPWLCMKESSFMLTLLIPSLKSLGKKIDVYLRPLFEDLKVLWDRKGVETIDVASGQKFNIRVIVLWTISDFPARSSLSGWSGQGCKACPTCNKTLHLFIRQRHVDNDKDPEVNTTSELFALAYGPTWTPISINSCVVDNVRYVVHSRDERRITQNSSICSPGPDGEMYYGQLQEILKFKYLLFKVVLFRVKWFDTRNQGRKVKRLVLRNNMTQIGTRAESFKDDQYILITQVKQVFYLEDKVKPYWRVVKHVNHKKFSDGGVIVVEDDPDIIYFDNSSDLLLSTSLNDLDNATLHIDGQSTKVDVSPDIIDVVDEDDITDDEDAIPHDLADSY</sequence>
<dbReference type="EMBL" id="BKCJ010440168">
    <property type="protein sequence ID" value="GFA53005.1"/>
    <property type="molecule type" value="Genomic_DNA"/>
</dbReference>
<dbReference type="PANTHER" id="PTHR10775">
    <property type="entry name" value="OS08G0208400 PROTEIN"/>
    <property type="match status" value="1"/>
</dbReference>
<organism evidence="2">
    <name type="scientific">Tanacetum cinerariifolium</name>
    <name type="common">Dalmatian daisy</name>
    <name type="synonym">Chrysanthemum cinerariifolium</name>
    <dbReference type="NCBI Taxonomy" id="118510"/>
    <lineage>
        <taxon>Eukaryota</taxon>
        <taxon>Viridiplantae</taxon>
        <taxon>Streptophyta</taxon>
        <taxon>Embryophyta</taxon>
        <taxon>Tracheophyta</taxon>
        <taxon>Spermatophyta</taxon>
        <taxon>Magnoliopsida</taxon>
        <taxon>eudicotyledons</taxon>
        <taxon>Gunneridae</taxon>
        <taxon>Pentapetalae</taxon>
        <taxon>asterids</taxon>
        <taxon>campanulids</taxon>
        <taxon>Asterales</taxon>
        <taxon>Asteraceae</taxon>
        <taxon>Asteroideae</taxon>
        <taxon>Anthemideae</taxon>
        <taxon>Anthemidinae</taxon>
        <taxon>Tanacetum</taxon>
    </lineage>
</organism>
<dbReference type="PANTHER" id="PTHR10775:SF185">
    <property type="entry name" value="OS08G0208400 PROTEIN"/>
    <property type="match status" value="1"/>
</dbReference>
<dbReference type="Pfam" id="PF13952">
    <property type="entry name" value="DUF4216"/>
    <property type="match status" value="1"/>
</dbReference>
<protein>
    <recommendedName>
        <fullName evidence="1">DUF4216 domain-containing protein</fullName>
    </recommendedName>
</protein>
<dbReference type="Pfam" id="PF02992">
    <property type="entry name" value="Transposase_21"/>
    <property type="match status" value="1"/>
</dbReference>
<reference evidence="2" key="1">
    <citation type="journal article" date="2019" name="Sci. Rep.">
        <title>Draft genome of Tanacetum cinerariifolium, the natural source of mosquito coil.</title>
        <authorList>
            <person name="Yamashiro T."/>
            <person name="Shiraishi A."/>
            <person name="Satake H."/>
            <person name="Nakayama K."/>
        </authorList>
    </citation>
    <scope>NUCLEOTIDE SEQUENCE</scope>
</reference>
<dbReference type="AlphaFoldDB" id="A0A699JTM1"/>
<evidence type="ECO:0000313" key="2">
    <source>
        <dbReference type="EMBL" id="GFA53005.1"/>
    </source>
</evidence>
<evidence type="ECO:0000259" key="1">
    <source>
        <dbReference type="Pfam" id="PF13952"/>
    </source>
</evidence>
<dbReference type="InterPro" id="IPR004242">
    <property type="entry name" value="Transposase_21"/>
</dbReference>
<feature type="domain" description="DUF4216" evidence="1">
    <location>
        <begin position="354"/>
        <end position="424"/>
    </location>
</feature>
<gene>
    <name evidence="2" type="ORF">Tci_624977</name>
</gene>
<comment type="caution">
    <text evidence="2">The sequence shown here is derived from an EMBL/GenBank/DDBJ whole genome shotgun (WGS) entry which is preliminary data.</text>
</comment>